<accession>A0A845L1B5</accession>
<gene>
    <name evidence="1" type="ORF">GTO91_03425</name>
</gene>
<comment type="caution">
    <text evidence="1">The sequence shown here is derived from an EMBL/GenBank/DDBJ whole genome shotgun (WGS) entry which is preliminary data.</text>
</comment>
<dbReference type="RefSeq" id="WP_161254844.1">
    <property type="nucleotide sequence ID" value="NZ_WXEY01000002.1"/>
</dbReference>
<dbReference type="EMBL" id="WXEY01000002">
    <property type="protein sequence ID" value="MZP28759.1"/>
    <property type="molecule type" value="Genomic_DNA"/>
</dbReference>
<dbReference type="AlphaFoldDB" id="A0A845L1B5"/>
<sequence length="254" mass="28521">MGILRKAFLTISLAAISLLSVGCEPGDRWGEHSGHHSVLAAQMEKGTVPFHDVTRILILDSQELTRTDLTHQDEIIDFLQTYRRYNLRGWVPVYTTGCRYSITFYAGENGSLTVGLGGNRSLISDNTHYLAGDLQPNIDREIEMIQIVNKLYQSEPDAKIVDRVVNVKNGDVILAFSDESSRANVTVLSKYHGGSYVGLDVDNTFRFQEAPFIQWVEDNKFSIPLVREATGETVLFTISYAFEPGYQNYTIESN</sequence>
<evidence type="ECO:0000313" key="2">
    <source>
        <dbReference type="Proteomes" id="UP000463470"/>
    </source>
</evidence>
<organism evidence="1 2">
    <name type="scientific">Heliomicrobium undosum</name>
    <dbReference type="NCBI Taxonomy" id="121734"/>
    <lineage>
        <taxon>Bacteria</taxon>
        <taxon>Bacillati</taxon>
        <taxon>Bacillota</taxon>
        <taxon>Clostridia</taxon>
        <taxon>Eubacteriales</taxon>
        <taxon>Heliobacteriaceae</taxon>
        <taxon>Heliomicrobium</taxon>
    </lineage>
</organism>
<proteinExistence type="predicted"/>
<dbReference type="Proteomes" id="UP000463470">
    <property type="component" value="Unassembled WGS sequence"/>
</dbReference>
<reference evidence="1 2" key="1">
    <citation type="submission" date="2020-01" db="EMBL/GenBank/DDBJ databases">
        <title>Whole-genome sequence of Heliobacterium undosum DSM 13378.</title>
        <authorList>
            <person name="Kyndt J.A."/>
            <person name="Meyer T.E."/>
        </authorList>
    </citation>
    <scope>NUCLEOTIDE SEQUENCE [LARGE SCALE GENOMIC DNA]</scope>
    <source>
        <strain evidence="1 2">DSM 13378</strain>
    </source>
</reference>
<protein>
    <submittedName>
        <fullName evidence="1">Uncharacterized protein</fullName>
    </submittedName>
</protein>
<dbReference type="PROSITE" id="PS51257">
    <property type="entry name" value="PROKAR_LIPOPROTEIN"/>
    <property type="match status" value="1"/>
</dbReference>
<keyword evidence="2" id="KW-1185">Reference proteome</keyword>
<evidence type="ECO:0000313" key="1">
    <source>
        <dbReference type="EMBL" id="MZP28759.1"/>
    </source>
</evidence>
<name>A0A845L1B5_9FIRM</name>